<comment type="caution">
    <text evidence="2">The sequence shown here is derived from an EMBL/GenBank/DDBJ whole genome shotgun (WGS) entry which is preliminary data.</text>
</comment>
<accession>A0AAW2BG45</accession>
<evidence type="ECO:0000313" key="3">
    <source>
        <dbReference type="Proteomes" id="UP001459277"/>
    </source>
</evidence>
<evidence type="ECO:0000313" key="2">
    <source>
        <dbReference type="EMBL" id="KAK9984408.1"/>
    </source>
</evidence>
<reference evidence="2 3" key="1">
    <citation type="submission" date="2024-01" db="EMBL/GenBank/DDBJ databases">
        <title>A telomere-to-telomere, gap-free genome of sweet tea (Lithocarpus litseifolius).</title>
        <authorList>
            <person name="Zhou J."/>
        </authorList>
    </citation>
    <scope>NUCLEOTIDE SEQUENCE [LARGE SCALE GENOMIC DNA]</scope>
    <source>
        <strain evidence="2">Zhou-2022a</strain>
        <tissue evidence="2">Leaf</tissue>
    </source>
</reference>
<feature type="region of interest" description="Disordered" evidence="1">
    <location>
        <begin position="186"/>
        <end position="205"/>
    </location>
</feature>
<organism evidence="2 3">
    <name type="scientific">Lithocarpus litseifolius</name>
    <dbReference type="NCBI Taxonomy" id="425828"/>
    <lineage>
        <taxon>Eukaryota</taxon>
        <taxon>Viridiplantae</taxon>
        <taxon>Streptophyta</taxon>
        <taxon>Embryophyta</taxon>
        <taxon>Tracheophyta</taxon>
        <taxon>Spermatophyta</taxon>
        <taxon>Magnoliopsida</taxon>
        <taxon>eudicotyledons</taxon>
        <taxon>Gunneridae</taxon>
        <taxon>Pentapetalae</taxon>
        <taxon>rosids</taxon>
        <taxon>fabids</taxon>
        <taxon>Fagales</taxon>
        <taxon>Fagaceae</taxon>
        <taxon>Lithocarpus</taxon>
    </lineage>
</organism>
<dbReference type="EMBL" id="JAZDWU010000012">
    <property type="protein sequence ID" value="KAK9984408.1"/>
    <property type="molecule type" value="Genomic_DNA"/>
</dbReference>
<evidence type="ECO:0000256" key="1">
    <source>
        <dbReference type="SAM" id="MobiDB-lite"/>
    </source>
</evidence>
<dbReference type="PANTHER" id="PTHR33144:SF25">
    <property type="entry name" value="DUF4216 DOMAIN-CONTAINING PROTEIN"/>
    <property type="match status" value="1"/>
</dbReference>
<sequence>MAKRKASLHTREKSAALDGTSTQDVDQALDQAIVEVSTQGQLFHIAKSKWHESSISIQGGKGATSYMCHSQAKYLDIWDLLDDQVIELPLNSMLQPVDEGARTFIGWLGTIARKPHMCSIRYFSWKAMPKDLKEGCWCLVERKYSMPTNPIAYVALKTFTFQKIGKAWKDCKCRLKNKHYIPDSRNKAWMESKKNKDRRSKQDDLHSASSCSFVVHGAKKDKMKELLVDPSNQLQLSDTSCSIA</sequence>
<dbReference type="PANTHER" id="PTHR33144">
    <property type="entry name" value="OS10G0409366 PROTEIN-RELATED"/>
    <property type="match status" value="1"/>
</dbReference>
<feature type="region of interest" description="Disordered" evidence="1">
    <location>
        <begin position="1"/>
        <end position="22"/>
    </location>
</feature>
<gene>
    <name evidence="2" type="ORF">SO802_033933</name>
</gene>
<keyword evidence="3" id="KW-1185">Reference proteome</keyword>
<dbReference type="AlphaFoldDB" id="A0AAW2BG45"/>
<name>A0AAW2BG45_9ROSI</name>
<dbReference type="Proteomes" id="UP001459277">
    <property type="component" value="Unassembled WGS sequence"/>
</dbReference>
<proteinExistence type="predicted"/>
<protein>
    <submittedName>
        <fullName evidence="2">Uncharacterized protein</fullName>
    </submittedName>
</protein>